<dbReference type="SUPFAM" id="SSF103473">
    <property type="entry name" value="MFS general substrate transporter"/>
    <property type="match status" value="1"/>
</dbReference>
<keyword evidence="3 6" id="KW-0812">Transmembrane</keyword>
<accession>A0A427YLW9</accession>
<evidence type="ECO:0000256" key="5">
    <source>
        <dbReference type="ARBA" id="ARBA00023136"/>
    </source>
</evidence>
<feature type="domain" description="Major facilitator superfamily (MFS) profile" evidence="7">
    <location>
        <begin position="23"/>
        <end position="517"/>
    </location>
</feature>
<proteinExistence type="predicted"/>
<reference evidence="8 9" key="1">
    <citation type="submission" date="2018-11" db="EMBL/GenBank/DDBJ databases">
        <title>Genome sequence of Saitozyma podzolica DSM 27192.</title>
        <authorList>
            <person name="Aliyu H."/>
            <person name="Gorte O."/>
            <person name="Ochsenreither K."/>
        </authorList>
    </citation>
    <scope>NUCLEOTIDE SEQUENCE [LARGE SCALE GENOMIC DNA]</scope>
    <source>
        <strain evidence="8 9">DSM 27192</strain>
    </source>
</reference>
<feature type="transmembrane region" description="Helical" evidence="6">
    <location>
        <begin position="255"/>
        <end position="274"/>
    </location>
</feature>
<keyword evidence="2" id="KW-0813">Transport</keyword>
<dbReference type="OrthoDB" id="3437016at2759"/>
<dbReference type="PANTHER" id="PTHR23501:SF191">
    <property type="entry name" value="VACUOLAR BASIC AMINO ACID TRANSPORTER 4"/>
    <property type="match status" value="1"/>
</dbReference>
<feature type="transmembrane region" description="Helical" evidence="6">
    <location>
        <begin position="358"/>
        <end position="377"/>
    </location>
</feature>
<evidence type="ECO:0000313" key="8">
    <source>
        <dbReference type="EMBL" id="RSH92085.1"/>
    </source>
</evidence>
<feature type="transmembrane region" description="Helical" evidence="6">
    <location>
        <begin position="189"/>
        <end position="211"/>
    </location>
</feature>
<dbReference type="Gene3D" id="1.20.1250.20">
    <property type="entry name" value="MFS general substrate transporter like domains"/>
    <property type="match status" value="2"/>
</dbReference>
<dbReference type="InterPro" id="IPR011701">
    <property type="entry name" value="MFS"/>
</dbReference>
<evidence type="ECO:0000313" key="9">
    <source>
        <dbReference type="Proteomes" id="UP000279259"/>
    </source>
</evidence>
<dbReference type="Pfam" id="PF07690">
    <property type="entry name" value="MFS_1"/>
    <property type="match status" value="1"/>
</dbReference>
<feature type="transmembrane region" description="Helical" evidence="6">
    <location>
        <begin position="295"/>
        <end position="315"/>
    </location>
</feature>
<dbReference type="GO" id="GO:0015174">
    <property type="term" value="F:basic amino acid transmembrane transporter activity"/>
    <property type="evidence" value="ECO:0007669"/>
    <property type="project" value="TreeGrafter"/>
</dbReference>
<feature type="transmembrane region" description="Helical" evidence="6">
    <location>
        <begin position="99"/>
        <end position="122"/>
    </location>
</feature>
<keyword evidence="9" id="KW-1185">Reference proteome</keyword>
<dbReference type="GO" id="GO:0005886">
    <property type="term" value="C:plasma membrane"/>
    <property type="evidence" value="ECO:0007669"/>
    <property type="project" value="TreeGrafter"/>
</dbReference>
<dbReference type="AlphaFoldDB" id="A0A427YLW9"/>
<name>A0A427YLW9_9TREE</name>
<keyword evidence="5 6" id="KW-0472">Membrane</keyword>
<feature type="transmembrane region" description="Helical" evidence="6">
    <location>
        <begin position="161"/>
        <end position="183"/>
    </location>
</feature>
<dbReference type="GO" id="GO:0000329">
    <property type="term" value="C:fungal-type vacuole membrane"/>
    <property type="evidence" value="ECO:0007669"/>
    <property type="project" value="TreeGrafter"/>
</dbReference>
<evidence type="ECO:0000256" key="3">
    <source>
        <dbReference type="ARBA" id="ARBA00022692"/>
    </source>
</evidence>
<dbReference type="EMBL" id="RSCD01000006">
    <property type="protein sequence ID" value="RSH92085.1"/>
    <property type="molecule type" value="Genomic_DNA"/>
</dbReference>
<feature type="transmembrane region" description="Helical" evidence="6">
    <location>
        <begin position="494"/>
        <end position="513"/>
    </location>
</feature>
<keyword evidence="4 6" id="KW-1133">Transmembrane helix</keyword>
<dbReference type="Proteomes" id="UP000279259">
    <property type="component" value="Unassembled WGS sequence"/>
</dbReference>
<comment type="subcellular location">
    <subcellularLocation>
        <location evidence="1">Endomembrane system</location>
        <topology evidence="1">Multi-pass membrane protein</topology>
    </subcellularLocation>
</comment>
<organism evidence="8 9">
    <name type="scientific">Saitozyma podzolica</name>
    <dbReference type="NCBI Taxonomy" id="1890683"/>
    <lineage>
        <taxon>Eukaryota</taxon>
        <taxon>Fungi</taxon>
        <taxon>Dikarya</taxon>
        <taxon>Basidiomycota</taxon>
        <taxon>Agaricomycotina</taxon>
        <taxon>Tremellomycetes</taxon>
        <taxon>Tremellales</taxon>
        <taxon>Trimorphomycetaceae</taxon>
        <taxon>Saitozyma</taxon>
    </lineage>
</organism>
<gene>
    <name evidence="8" type="ORF">EHS25_008497</name>
</gene>
<feature type="transmembrane region" description="Helical" evidence="6">
    <location>
        <begin position="39"/>
        <end position="65"/>
    </location>
</feature>
<evidence type="ECO:0000256" key="6">
    <source>
        <dbReference type="SAM" id="Phobius"/>
    </source>
</evidence>
<evidence type="ECO:0000256" key="2">
    <source>
        <dbReference type="ARBA" id="ARBA00022448"/>
    </source>
</evidence>
<evidence type="ECO:0000256" key="1">
    <source>
        <dbReference type="ARBA" id="ARBA00004127"/>
    </source>
</evidence>
<dbReference type="InterPro" id="IPR020846">
    <property type="entry name" value="MFS_dom"/>
</dbReference>
<protein>
    <recommendedName>
        <fullName evidence="7">Major facilitator superfamily (MFS) profile domain-containing protein</fullName>
    </recommendedName>
</protein>
<dbReference type="GO" id="GO:0012505">
    <property type="term" value="C:endomembrane system"/>
    <property type="evidence" value="ECO:0007669"/>
    <property type="project" value="UniProtKB-SubCell"/>
</dbReference>
<feature type="transmembrane region" description="Helical" evidence="6">
    <location>
        <begin position="389"/>
        <end position="411"/>
    </location>
</feature>
<dbReference type="PANTHER" id="PTHR23501">
    <property type="entry name" value="MAJOR FACILITATOR SUPERFAMILY"/>
    <property type="match status" value="1"/>
</dbReference>
<evidence type="ECO:0000259" key="7">
    <source>
        <dbReference type="PROSITE" id="PS50850"/>
    </source>
</evidence>
<dbReference type="InterPro" id="IPR036259">
    <property type="entry name" value="MFS_trans_sf"/>
</dbReference>
<comment type="caution">
    <text evidence="8">The sequence shown here is derived from an EMBL/GenBank/DDBJ whole genome shotgun (WGS) entry which is preliminary data.</text>
</comment>
<dbReference type="STRING" id="1890683.A0A427YLW9"/>
<evidence type="ECO:0000256" key="4">
    <source>
        <dbReference type="ARBA" id="ARBA00022989"/>
    </source>
</evidence>
<feature type="transmembrane region" description="Helical" evidence="6">
    <location>
        <begin position="128"/>
        <end position="149"/>
    </location>
</feature>
<feature type="transmembrane region" description="Helical" evidence="6">
    <location>
        <begin position="327"/>
        <end position="351"/>
    </location>
</feature>
<dbReference type="PROSITE" id="PS50850">
    <property type="entry name" value="MFS"/>
    <property type="match status" value="1"/>
</dbReference>
<sequence>MAEHHVDERTPLVRASTVPVPEAVTSPGDGQLSASRKRVIVALTLLTGFLSTLDLTIVATSILTISSELEAADQEAWIGESSISAWRADSSDLLGRRMAYLQALVLFTVGTAFCGIAPTFGFLTASRFLAGMGGGGMGTVASVLVADLFPPADRGFYQGLSFAVFGAGMGLGGPIGGALTQAFGWRAAFYAQLPVAAIALILVVLAVPAGAGAPLSWKTLGQVDFGGSLTLLLSIGALLQLLSRSASPVPFLDDTSSLTMAAAFVIFFVAFVYVELRVAAKPVLPLSLLSRRTPLCVGIIAGAIAIVNFNMIYHLPMVFDIVFEQDLAVAGSHLLVNSVAMTVSAPVLGLVVKRTRKYKWATVLCCIGPVIAMGLLATLRQDSSWAVQWLSVIPMGAGFSGLLTLTLVAMLNGVEKSEYAVATGFVFVWRSIGQVFGVALSGAVFQSSLAGQLSSRFDSPDIIDALRHASKAIKLLPPAEQALAREAYAHALRLTFWFGLGGAVCVLITAFVIPNDRLPDDDSN</sequence>